<comment type="caution">
    <text evidence="1">The sequence shown here is derived from an EMBL/GenBank/DDBJ whole genome shotgun (WGS) entry which is preliminary data.</text>
</comment>
<organism evidence="1 2">
    <name type="scientific">Peronospora destructor</name>
    <dbReference type="NCBI Taxonomy" id="86335"/>
    <lineage>
        <taxon>Eukaryota</taxon>
        <taxon>Sar</taxon>
        <taxon>Stramenopiles</taxon>
        <taxon>Oomycota</taxon>
        <taxon>Peronosporomycetes</taxon>
        <taxon>Peronosporales</taxon>
        <taxon>Peronosporaceae</taxon>
        <taxon>Peronospora</taxon>
    </lineage>
</organism>
<keyword evidence="2" id="KW-1185">Reference proteome</keyword>
<sequence>MESGGCMINDIGRCMSVVGFSLDLVAAVPVDDKAGGSSNKDSISIVSEKTEPLTGRRTSQPTFELQLSADNTTYCNDDDVLFNKDQLAMLALVTGLRAVYLSKCVKCRIGRMPFGAREVNPVAVEDSNDSNLRDYKGLLNVLVRGDPDLSYTGSHVGPNYNSPQSQQK</sequence>
<evidence type="ECO:0000313" key="1">
    <source>
        <dbReference type="EMBL" id="CAI5735080.1"/>
    </source>
</evidence>
<dbReference type="EMBL" id="CANTFM010001095">
    <property type="protein sequence ID" value="CAI5735080.1"/>
    <property type="molecule type" value="Genomic_DNA"/>
</dbReference>
<dbReference type="AlphaFoldDB" id="A0AAV0UDT3"/>
<dbReference type="Proteomes" id="UP001162029">
    <property type="component" value="Unassembled WGS sequence"/>
</dbReference>
<proteinExistence type="predicted"/>
<accession>A0AAV0UDT3</accession>
<name>A0AAV0UDT3_9STRA</name>
<evidence type="ECO:0000313" key="2">
    <source>
        <dbReference type="Proteomes" id="UP001162029"/>
    </source>
</evidence>
<reference evidence="1" key="1">
    <citation type="submission" date="2022-12" db="EMBL/GenBank/DDBJ databases">
        <authorList>
            <person name="Webb A."/>
        </authorList>
    </citation>
    <scope>NUCLEOTIDE SEQUENCE</scope>
    <source>
        <strain evidence="1">Pd1</strain>
    </source>
</reference>
<protein>
    <submittedName>
        <fullName evidence="1">Uncharacterized protein</fullName>
    </submittedName>
</protein>
<gene>
    <name evidence="1" type="ORF">PDE001_LOCUS5907</name>
</gene>